<dbReference type="OrthoDB" id="8962819at2759"/>
<evidence type="ECO:0000313" key="3">
    <source>
        <dbReference type="Proteomes" id="UP000281406"/>
    </source>
</evidence>
<evidence type="ECO:0000256" key="1">
    <source>
        <dbReference type="SAM" id="MobiDB-lite"/>
    </source>
</evidence>
<accession>A0A3N0Z2B7</accession>
<proteinExistence type="predicted"/>
<sequence length="130" mass="13663">MDPLPDIRASQAERSSRGAAGGESADDQTRGCGRNAAMGGSDSLSSFADMEDSLEEKLKGLAFRKQISYSSGRGAPADSHHIGGVRDFISASVSSFVSPRLNRELTVSRRVCHSPALIHSDGSNRLAGLS</sequence>
<dbReference type="AlphaFoldDB" id="A0A3N0Z2B7"/>
<reference evidence="2 3" key="1">
    <citation type="submission" date="2018-10" db="EMBL/GenBank/DDBJ databases">
        <title>Genome assembly for a Yunnan-Guizhou Plateau 3E fish, Anabarilius grahami (Regan), and its evolutionary and genetic applications.</title>
        <authorList>
            <person name="Jiang W."/>
        </authorList>
    </citation>
    <scope>NUCLEOTIDE SEQUENCE [LARGE SCALE GENOMIC DNA]</scope>
    <source>
        <strain evidence="2">AG-KIZ</strain>
        <tissue evidence="2">Muscle</tissue>
    </source>
</reference>
<organism evidence="2 3">
    <name type="scientific">Anabarilius grahami</name>
    <name type="common">Kanglang fish</name>
    <name type="synonym">Barilius grahami</name>
    <dbReference type="NCBI Taxonomy" id="495550"/>
    <lineage>
        <taxon>Eukaryota</taxon>
        <taxon>Metazoa</taxon>
        <taxon>Chordata</taxon>
        <taxon>Craniata</taxon>
        <taxon>Vertebrata</taxon>
        <taxon>Euteleostomi</taxon>
        <taxon>Actinopterygii</taxon>
        <taxon>Neopterygii</taxon>
        <taxon>Teleostei</taxon>
        <taxon>Ostariophysi</taxon>
        <taxon>Cypriniformes</taxon>
        <taxon>Xenocyprididae</taxon>
        <taxon>Xenocypridinae</taxon>
        <taxon>Xenocypridinae incertae sedis</taxon>
        <taxon>Anabarilius</taxon>
    </lineage>
</organism>
<keyword evidence="3" id="KW-1185">Reference proteome</keyword>
<dbReference type="EMBL" id="RJVU01015140">
    <property type="protein sequence ID" value="ROL52600.1"/>
    <property type="molecule type" value="Genomic_DNA"/>
</dbReference>
<feature type="region of interest" description="Disordered" evidence="1">
    <location>
        <begin position="1"/>
        <end position="45"/>
    </location>
</feature>
<dbReference type="Proteomes" id="UP000281406">
    <property type="component" value="Unassembled WGS sequence"/>
</dbReference>
<comment type="caution">
    <text evidence="2">The sequence shown here is derived from an EMBL/GenBank/DDBJ whole genome shotgun (WGS) entry which is preliminary data.</text>
</comment>
<name>A0A3N0Z2B7_ANAGA</name>
<gene>
    <name evidence="2" type="ORF">DPX16_7336</name>
</gene>
<evidence type="ECO:0000313" key="2">
    <source>
        <dbReference type="EMBL" id="ROL52600.1"/>
    </source>
</evidence>
<protein>
    <submittedName>
        <fullName evidence="2">Uncharacterized protein</fullName>
    </submittedName>
</protein>